<dbReference type="Proteomes" id="UP000717996">
    <property type="component" value="Unassembled WGS sequence"/>
</dbReference>
<dbReference type="InterPro" id="IPR012337">
    <property type="entry name" value="RNaseH-like_sf"/>
</dbReference>
<dbReference type="EMBL" id="JAANIT010004002">
    <property type="protein sequence ID" value="KAG1533227.1"/>
    <property type="molecule type" value="Genomic_DNA"/>
</dbReference>
<dbReference type="PANTHER" id="PTHR37984:SF5">
    <property type="entry name" value="PROTEIN NYNRIN-LIKE"/>
    <property type="match status" value="1"/>
</dbReference>
<dbReference type="InterPro" id="IPR001584">
    <property type="entry name" value="Integrase_cat-core"/>
</dbReference>
<evidence type="ECO:0000259" key="1">
    <source>
        <dbReference type="PROSITE" id="PS50994"/>
    </source>
</evidence>
<dbReference type="InterPro" id="IPR036397">
    <property type="entry name" value="RNaseH_sf"/>
</dbReference>
<accession>A0A9P7C2A2</accession>
<dbReference type="PROSITE" id="PS50994">
    <property type="entry name" value="INTEGRASE"/>
    <property type="match status" value="1"/>
</dbReference>
<proteinExistence type="predicted"/>
<organism evidence="2 3">
    <name type="scientific">Rhizopus oryzae</name>
    <name type="common">Mucormycosis agent</name>
    <name type="synonym">Rhizopus arrhizus var. delemar</name>
    <dbReference type="NCBI Taxonomy" id="64495"/>
    <lineage>
        <taxon>Eukaryota</taxon>
        <taxon>Fungi</taxon>
        <taxon>Fungi incertae sedis</taxon>
        <taxon>Mucoromycota</taxon>
        <taxon>Mucoromycotina</taxon>
        <taxon>Mucoromycetes</taxon>
        <taxon>Mucorales</taxon>
        <taxon>Mucorineae</taxon>
        <taxon>Rhizopodaceae</taxon>
        <taxon>Rhizopus</taxon>
    </lineage>
</organism>
<dbReference type="PANTHER" id="PTHR37984">
    <property type="entry name" value="PROTEIN CBG26694"/>
    <property type="match status" value="1"/>
</dbReference>
<reference evidence="2" key="1">
    <citation type="journal article" date="2020" name="Microb. Genom.">
        <title>Genetic diversity of clinical and environmental Mucorales isolates obtained from an investigation of mucormycosis cases among solid organ transplant recipients.</title>
        <authorList>
            <person name="Nguyen M.H."/>
            <person name="Kaul D."/>
            <person name="Muto C."/>
            <person name="Cheng S.J."/>
            <person name="Richter R.A."/>
            <person name="Bruno V.M."/>
            <person name="Liu G."/>
            <person name="Beyhan S."/>
            <person name="Sundermann A.J."/>
            <person name="Mounaud S."/>
            <person name="Pasculle A.W."/>
            <person name="Nierman W.C."/>
            <person name="Driscoll E."/>
            <person name="Cumbie R."/>
            <person name="Clancy C.J."/>
            <person name="Dupont C.L."/>
        </authorList>
    </citation>
    <scope>NUCLEOTIDE SEQUENCE</scope>
    <source>
        <strain evidence="2">GL16</strain>
    </source>
</reference>
<dbReference type="Pfam" id="PF00665">
    <property type="entry name" value="rve"/>
    <property type="match status" value="1"/>
</dbReference>
<dbReference type="Pfam" id="PF17921">
    <property type="entry name" value="Integrase_H2C2"/>
    <property type="match status" value="1"/>
</dbReference>
<evidence type="ECO:0000313" key="2">
    <source>
        <dbReference type="EMBL" id="KAG1533227.1"/>
    </source>
</evidence>
<evidence type="ECO:0000313" key="3">
    <source>
        <dbReference type="Proteomes" id="UP000717996"/>
    </source>
</evidence>
<dbReference type="Gene3D" id="3.30.420.10">
    <property type="entry name" value="Ribonuclease H-like superfamily/Ribonuclease H"/>
    <property type="match status" value="1"/>
</dbReference>
<dbReference type="GO" id="GO:0005634">
    <property type="term" value="C:nucleus"/>
    <property type="evidence" value="ECO:0007669"/>
    <property type="project" value="UniProtKB-ARBA"/>
</dbReference>
<dbReference type="InterPro" id="IPR041588">
    <property type="entry name" value="Integrase_H2C2"/>
</dbReference>
<gene>
    <name evidence="2" type="ORF">G6F51_012726</name>
</gene>
<feature type="domain" description="Integrase catalytic" evidence="1">
    <location>
        <begin position="124"/>
        <end position="285"/>
    </location>
</feature>
<dbReference type="GO" id="GO:0015074">
    <property type="term" value="P:DNA integration"/>
    <property type="evidence" value="ECO:0007669"/>
    <property type="project" value="InterPro"/>
</dbReference>
<dbReference type="FunFam" id="3.30.420.10:FF:000032">
    <property type="entry name" value="Retrovirus-related Pol polyprotein from transposon 297-like Protein"/>
    <property type="match status" value="1"/>
</dbReference>
<name>A0A9P7C2A2_RHIOR</name>
<dbReference type="Gene3D" id="1.10.340.70">
    <property type="match status" value="1"/>
</dbReference>
<sequence length="373" mass="43494">MKFPWFLTIFYYLTNGSYPDGASKVFKQKIRRHAAKFEIRGEHLFEKETGKQVLHDGNVREILLQVHCESHLDAKHLFTSLKSRFSYHKKLYEACKELVRECETCQKRARPNATRRNLASYMETPSRPFFMVGCDAVGPMDETSRGNKYILTGVDYLTRWPVAMAVSDITEQTTIKFYYQCIVVPHGVPNYIHTDRGSNFISYFTKSFLQQLGCRSICTTAFRPQANGLCERLNQTLCRTIAKLARDKNERHEWDRYLNQALLVLRTLVNSSTGYSPSQLLMGYQMITPGLWQAPIRDFVEGEYEEDVAKRVQFVQDELVTIRKIARMRSDEAKAKNAIRYNVRVQEFKRPFQVGDQVLLKETILDNKFSDKW</sequence>
<dbReference type="AlphaFoldDB" id="A0A9P7C2A2"/>
<dbReference type="SUPFAM" id="SSF53098">
    <property type="entry name" value="Ribonuclease H-like"/>
    <property type="match status" value="1"/>
</dbReference>
<comment type="caution">
    <text evidence="2">The sequence shown here is derived from an EMBL/GenBank/DDBJ whole genome shotgun (WGS) entry which is preliminary data.</text>
</comment>
<dbReference type="GO" id="GO:0003676">
    <property type="term" value="F:nucleic acid binding"/>
    <property type="evidence" value="ECO:0007669"/>
    <property type="project" value="InterPro"/>
</dbReference>
<dbReference type="InterPro" id="IPR050951">
    <property type="entry name" value="Retrovirus_Pol_polyprotein"/>
</dbReference>
<protein>
    <recommendedName>
        <fullName evidence="1">Integrase catalytic domain-containing protein</fullName>
    </recommendedName>
</protein>